<protein>
    <submittedName>
        <fullName evidence="2">Uncharacterized protein</fullName>
    </submittedName>
</protein>
<comment type="caution">
    <text evidence="2">The sequence shown here is derived from an EMBL/GenBank/DDBJ whole genome shotgun (WGS) entry which is preliminary data.</text>
</comment>
<organism evidence="2 3">
    <name type="scientific">Entomortierella chlamydospora</name>
    <dbReference type="NCBI Taxonomy" id="101097"/>
    <lineage>
        <taxon>Eukaryota</taxon>
        <taxon>Fungi</taxon>
        <taxon>Fungi incertae sedis</taxon>
        <taxon>Mucoromycota</taxon>
        <taxon>Mortierellomycotina</taxon>
        <taxon>Mortierellomycetes</taxon>
        <taxon>Mortierellales</taxon>
        <taxon>Mortierellaceae</taxon>
        <taxon>Entomortierella</taxon>
    </lineage>
</organism>
<evidence type="ECO:0000313" key="2">
    <source>
        <dbReference type="EMBL" id="KAF9997041.1"/>
    </source>
</evidence>
<dbReference type="AlphaFoldDB" id="A0A9P6SSU1"/>
<dbReference type="EMBL" id="JAAAID010003577">
    <property type="protein sequence ID" value="KAF9997041.1"/>
    <property type="molecule type" value="Genomic_DNA"/>
</dbReference>
<proteinExistence type="predicted"/>
<reference evidence="2" key="1">
    <citation type="journal article" date="2020" name="Fungal Divers.">
        <title>Resolving the Mortierellaceae phylogeny through synthesis of multi-gene phylogenetics and phylogenomics.</title>
        <authorList>
            <person name="Vandepol N."/>
            <person name="Liber J."/>
            <person name="Desiro A."/>
            <person name="Na H."/>
            <person name="Kennedy M."/>
            <person name="Barry K."/>
            <person name="Grigoriev I.V."/>
            <person name="Miller A.N."/>
            <person name="O'Donnell K."/>
            <person name="Stajich J.E."/>
            <person name="Bonito G."/>
        </authorList>
    </citation>
    <scope>NUCLEOTIDE SEQUENCE</scope>
    <source>
        <strain evidence="2">NRRL 2769</strain>
    </source>
</reference>
<dbReference type="Proteomes" id="UP000703661">
    <property type="component" value="Unassembled WGS sequence"/>
</dbReference>
<evidence type="ECO:0000256" key="1">
    <source>
        <dbReference type="SAM" id="MobiDB-lite"/>
    </source>
</evidence>
<feature type="non-terminal residue" evidence="2">
    <location>
        <position position="350"/>
    </location>
</feature>
<gene>
    <name evidence="2" type="ORF">BGZ80_007095</name>
</gene>
<accession>A0A9P6SSU1</accession>
<feature type="region of interest" description="Disordered" evidence="1">
    <location>
        <begin position="136"/>
        <end position="165"/>
    </location>
</feature>
<name>A0A9P6SSU1_9FUNG</name>
<feature type="non-terminal residue" evidence="2">
    <location>
        <position position="1"/>
    </location>
</feature>
<sequence>GRDACWVRWANGGCIKSMASPSYTGATDSLPEGIESAPYFKTTKVAEWSLQGFLTATGKDEKSFLSEILDLSKFKPVPLDVRLFAKGLYNFYNGIFGEEVTAIAKDQAQSSINRSVFRGKEQLIVQRRYKDDLENDLNRGVGSATQSKRAKPASELPNIFQNKNNLPNPFVEEEVSSSPSTWTLSSRLKGNRTAAGAKKKLDIAETSEENVQSPELFVDTEDVENDEMAQFESNTNDDAYSEDHTMYNVSANDKEASLVHFKMLNQDTEWVYEGMDMAKKFHEFRSRNCQSFSFARDWIADLTPGSQFEQALPSHIKPVANLVELSTINVSEGPYWQLYSGEFSHQTATT</sequence>
<evidence type="ECO:0000313" key="3">
    <source>
        <dbReference type="Proteomes" id="UP000703661"/>
    </source>
</evidence>
<keyword evidence="3" id="KW-1185">Reference proteome</keyword>